<reference evidence="2" key="1">
    <citation type="journal article" date="2019" name="Int. J. Syst. Evol. Microbiol.">
        <title>The Global Catalogue of Microorganisms (GCM) 10K type strain sequencing project: providing services to taxonomists for standard genome sequencing and annotation.</title>
        <authorList>
            <consortium name="The Broad Institute Genomics Platform"/>
            <consortium name="The Broad Institute Genome Sequencing Center for Infectious Disease"/>
            <person name="Wu L."/>
            <person name="Ma J."/>
        </authorList>
    </citation>
    <scope>NUCLEOTIDE SEQUENCE [LARGE SCALE GENOMIC DNA]</scope>
    <source>
        <strain evidence="2">JCM 4358</strain>
    </source>
</reference>
<proteinExistence type="predicted"/>
<protein>
    <submittedName>
        <fullName evidence="1">Uncharacterized protein</fullName>
    </submittedName>
</protein>
<comment type="caution">
    <text evidence="1">The sequence shown here is derived from an EMBL/GenBank/DDBJ whole genome shotgun (WGS) entry which is preliminary data.</text>
</comment>
<accession>A0ABP5VD50</accession>
<name>A0ABP5VD50_9ACTN</name>
<keyword evidence="2" id="KW-1185">Reference proteome</keyword>
<organism evidence="1 2">
    <name type="scientific">Streptomyces coeruleofuscus</name>
    <dbReference type="NCBI Taxonomy" id="66879"/>
    <lineage>
        <taxon>Bacteria</taxon>
        <taxon>Bacillati</taxon>
        <taxon>Actinomycetota</taxon>
        <taxon>Actinomycetes</taxon>
        <taxon>Kitasatosporales</taxon>
        <taxon>Streptomycetaceae</taxon>
        <taxon>Streptomyces</taxon>
    </lineage>
</organism>
<dbReference type="EMBL" id="BAAASE010000004">
    <property type="protein sequence ID" value="GAA2397123.1"/>
    <property type="molecule type" value="Genomic_DNA"/>
</dbReference>
<evidence type="ECO:0000313" key="2">
    <source>
        <dbReference type="Proteomes" id="UP001499986"/>
    </source>
</evidence>
<sequence>MPLSTLGMALTSVNVDVSGELSRLCDLDWLTGQAVEEVLAASGWEGERRNPAKDWATTWKRKDAGAWIQGDRPVEVEFTLWFREVADEWPDPDTYLDDLYDTAAAELPGVVSQLESGVLGARLEVCDEDLTGGRDFIDHAAWRVSGKVLLAGVKHDDTEVPVQLVVVLREYGTSAPSSHAANQR</sequence>
<gene>
    <name evidence="1" type="ORF">GCM10010255_31150</name>
</gene>
<evidence type="ECO:0000313" key="1">
    <source>
        <dbReference type="EMBL" id="GAA2397123.1"/>
    </source>
</evidence>
<dbReference type="Proteomes" id="UP001499986">
    <property type="component" value="Unassembled WGS sequence"/>
</dbReference>